<dbReference type="SUPFAM" id="SSF54593">
    <property type="entry name" value="Glyoxalase/Bleomycin resistance protein/Dihydroxybiphenyl dioxygenase"/>
    <property type="match status" value="1"/>
</dbReference>
<dbReference type="RefSeq" id="WP_089452878.1">
    <property type="nucleotide sequence ID" value="NZ_NKFA01000012.1"/>
</dbReference>
<gene>
    <name evidence="2" type="ORF">CFB84_27930</name>
</gene>
<comment type="caution">
    <text evidence="2">The sequence shown here is derived from an EMBL/GenBank/DDBJ whole genome shotgun (WGS) entry which is preliminary data.</text>
</comment>
<protein>
    <submittedName>
        <fullName evidence="2">Methylmalonyl-CoA epimerase</fullName>
    </submittedName>
</protein>
<dbReference type="PROSITE" id="PS51819">
    <property type="entry name" value="VOC"/>
    <property type="match status" value="1"/>
</dbReference>
<dbReference type="OrthoDB" id="9008007at2"/>
<proteinExistence type="predicted"/>
<sequence>MKLRTVYLKVNDMERAISFWQRLLGYEPVKQSGKWTEFMLGTNRLGLLLNDFGDEFKGSGSVPVFEFEENALHEFMKRATENGASVVVDGLKVESMKSIVLCSPDGHEFELCMCHT</sequence>
<dbReference type="Proteomes" id="UP000214600">
    <property type="component" value="Unassembled WGS sequence"/>
</dbReference>
<dbReference type="EMBL" id="NKFA01000012">
    <property type="protein sequence ID" value="OXI38737.1"/>
    <property type="molecule type" value="Genomic_DNA"/>
</dbReference>
<dbReference type="CDD" id="cd06587">
    <property type="entry name" value="VOC"/>
    <property type="match status" value="1"/>
</dbReference>
<name>A0A228I8K7_9BURK</name>
<accession>A0A228I8K7</accession>
<reference evidence="2 3" key="2">
    <citation type="submission" date="2017-08" db="EMBL/GenBank/DDBJ databases">
        <title>WGS of novel Burkholderia cepaca complex species.</title>
        <authorList>
            <person name="Lipuma J."/>
            <person name="Spilker T."/>
        </authorList>
    </citation>
    <scope>NUCLEOTIDE SEQUENCE [LARGE SCALE GENOMIC DNA]</scope>
    <source>
        <strain evidence="2 3">AU17325</strain>
    </source>
</reference>
<dbReference type="AlphaFoldDB" id="A0A228I8K7"/>
<dbReference type="InterPro" id="IPR004360">
    <property type="entry name" value="Glyas_Fos-R_dOase_dom"/>
</dbReference>
<organism evidence="2 3">
    <name type="scientific">Burkholderia aenigmatica</name>
    <dbReference type="NCBI Taxonomy" id="2015348"/>
    <lineage>
        <taxon>Bacteria</taxon>
        <taxon>Pseudomonadati</taxon>
        <taxon>Pseudomonadota</taxon>
        <taxon>Betaproteobacteria</taxon>
        <taxon>Burkholderiales</taxon>
        <taxon>Burkholderiaceae</taxon>
        <taxon>Burkholderia</taxon>
        <taxon>Burkholderia cepacia complex</taxon>
    </lineage>
</organism>
<feature type="domain" description="VOC" evidence="1">
    <location>
        <begin position="2"/>
        <end position="114"/>
    </location>
</feature>
<dbReference type="Pfam" id="PF00903">
    <property type="entry name" value="Glyoxalase"/>
    <property type="match status" value="1"/>
</dbReference>
<dbReference type="InterPro" id="IPR037523">
    <property type="entry name" value="VOC_core"/>
</dbReference>
<evidence type="ECO:0000313" key="2">
    <source>
        <dbReference type="EMBL" id="OXI38737.1"/>
    </source>
</evidence>
<dbReference type="Gene3D" id="3.10.180.10">
    <property type="entry name" value="2,3-Dihydroxybiphenyl 1,2-Dioxygenase, domain 1"/>
    <property type="match status" value="1"/>
</dbReference>
<dbReference type="InterPro" id="IPR029068">
    <property type="entry name" value="Glyas_Bleomycin-R_OHBP_Dase"/>
</dbReference>
<reference evidence="3" key="1">
    <citation type="submission" date="2017-06" db="EMBL/GenBank/DDBJ databases">
        <authorList>
            <person name="LiPuma J."/>
            <person name="Spilker T."/>
        </authorList>
    </citation>
    <scope>NUCLEOTIDE SEQUENCE [LARGE SCALE GENOMIC DNA]</scope>
    <source>
        <strain evidence="3">AU17325</strain>
    </source>
</reference>
<evidence type="ECO:0000313" key="3">
    <source>
        <dbReference type="Proteomes" id="UP000214600"/>
    </source>
</evidence>
<evidence type="ECO:0000259" key="1">
    <source>
        <dbReference type="PROSITE" id="PS51819"/>
    </source>
</evidence>